<dbReference type="RefSeq" id="WP_090155955.1">
    <property type="nucleotide sequence ID" value="NZ_FNAN01000017.1"/>
</dbReference>
<gene>
    <name evidence="1" type="ORF">SAMN04487996_117149</name>
</gene>
<sequence length="566" mass="65594">MDNGLVIREYLENLTEDQELDAILPLLLIAKGFRVLATPARSKGQSQYGKDIVAIGPDESGKLHRYYCEVKGGRSRHVDDQTFYDNDGIRMSLLEAKDTPFRHAGVPAFEKLPIKFVLAHNGDIKENFRQTFDGFISNTFPDGNFERWDLDWLTHEFDRYLFNEHLIPNQVDSRLFRRVLLLIDTTDYNQVDFRQLVKNLLARLPEPKHKRKFKSAWATLILLGRIVWSKCRQNDNLYPAIDALNFLLLETWLEILRKKLDTAKSVTTEFRRMVTMHFQFLREYFKKTSAAAALPNGLFAERAGPFEAIGYPMRSFEYLGLLVYYFEASHWFPTFRKTADVKRTVRLQGVHKRYLKKLIDSNSACQRPLLDSHSIPILATINYILGCKQVSKADRKFVGDYVIGNLDSIFVIRDVSGRYPSISLNLNPLIEYVATSERPYNYSDESSLLIPSLLDILASLKRDRPWADALRLLSDSEIDFQLAIPNTVEFDIEERLFTDHMDEEFLIESSIEYPATAEEYREATGNRIFEQITYRTDKAGFPFLRTLAHVYYKSEFFPGDVRASLS</sequence>
<dbReference type="Proteomes" id="UP000198748">
    <property type="component" value="Unassembled WGS sequence"/>
</dbReference>
<reference evidence="2" key="1">
    <citation type="submission" date="2016-10" db="EMBL/GenBank/DDBJ databases">
        <authorList>
            <person name="Varghese N."/>
            <person name="Submissions S."/>
        </authorList>
    </citation>
    <scope>NUCLEOTIDE SEQUENCE [LARGE SCALE GENOMIC DNA]</scope>
    <source>
        <strain evidence="2">DSM 25329</strain>
    </source>
</reference>
<accession>A0A1G7TCB7</accession>
<proteinExistence type="predicted"/>
<evidence type="ECO:0000313" key="2">
    <source>
        <dbReference type="Proteomes" id="UP000198748"/>
    </source>
</evidence>
<evidence type="ECO:0000313" key="1">
    <source>
        <dbReference type="EMBL" id="SDG32240.1"/>
    </source>
</evidence>
<dbReference type="STRING" id="659014.SAMN04487996_117149"/>
<name>A0A1G7TCB7_9BACT</name>
<dbReference type="AlphaFoldDB" id="A0A1G7TCB7"/>
<keyword evidence="2" id="KW-1185">Reference proteome</keyword>
<organism evidence="1 2">
    <name type="scientific">Dyadobacter soli</name>
    <dbReference type="NCBI Taxonomy" id="659014"/>
    <lineage>
        <taxon>Bacteria</taxon>
        <taxon>Pseudomonadati</taxon>
        <taxon>Bacteroidota</taxon>
        <taxon>Cytophagia</taxon>
        <taxon>Cytophagales</taxon>
        <taxon>Spirosomataceae</taxon>
        <taxon>Dyadobacter</taxon>
    </lineage>
</organism>
<dbReference type="EMBL" id="FNAN01000017">
    <property type="protein sequence ID" value="SDG32240.1"/>
    <property type="molecule type" value="Genomic_DNA"/>
</dbReference>
<dbReference type="OrthoDB" id="5540856at2"/>
<protein>
    <submittedName>
        <fullName evidence="1">Uncharacterized protein</fullName>
    </submittedName>
</protein>